<dbReference type="KEGG" id="tcl:Tchl_0913"/>
<keyword evidence="5" id="KW-1185">Reference proteome</keyword>
<dbReference type="Pfam" id="PF07804">
    <property type="entry name" value="HipA_C"/>
    <property type="match status" value="1"/>
</dbReference>
<dbReference type="EMBL" id="CP018839">
    <property type="protein sequence ID" value="APR03777.1"/>
    <property type="molecule type" value="Genomic_DNA"/>
</dbReference>
<dbReference type="PANTHER" id="PTHR37419">
    <property type="entry name" value="SERINE/THREONINE-PROTEIN KINASE TOXIN HIPA"/>
    <property type="match status" value="1"/>
</dbReference>
<evidence type="ECO:0000256" key="2">
    <source>
        <dbReference type="ARBA" id="ARBA00022679"/>
    </source>
</evidence>
<evidence type="ECO:0000256" key="3">
    <source>
        <dbReference type="ARBA" id="ARBA00022777"/>
    </source>
</evidence>
<keyword evidence="3" id="KW-0418">Kinase</keyword>
<reference evidence="4 5" key="1">
    <citation type="submission" date="2016-12" db="EMBL/GenBank/DDBJ databases">
        <title>Complete genome sequence of Thauera chlorobenzoica, a Betaproteobacterium degrading haloaromatics anaerobically to CO2 and halides.</title>
        <authorList>
            <person name="Goris T."/>
            <person name="Mergelsberg M."/>
            <person name="Boll M."/>
        </authorList>
    </citation>
    <scope>NUCLEOTIDE SEQUENCE [LARGE SCALE GENOMIC DNA]</scope>
    <source>
        <strain evidence="4 5">3CB1</strain>
    </source>
</reference>
<dbReference type="OrthoDB" id="9805913at2"/>
<keyword evidence="2" id="KW-0808">Transferase</keyword>
<dbReference type="Gene3D" id="1.10.1070.20">
    <property type="match status" value="1"/>
</dbReference>
<dbReference type="RefSeq" id="WP_075147349.1">
    <property type="nucleotide sequence ID" value="NZ_CP018839.1"/>
</dbReference>
<dbReference type="STRING" id="96773.Tchl_0913"/>
<evidence type="ECO:0000313" key="4">
    <source>
        <dbReference type="EMBL" id="APR03777.1"/>
    </source>
</evidence>
<accession>A0A1H5U7U9</accession>
<proteinExistence type="inferred from homology"/>
<organism evidence="4 5">
    <name type="scientific">Thauera chlorobenzoica</name>
    <dbReference type="NCBI Taxonomy" id="96773"/>
    <lineage>
        <taxon>Bacteria</taxon>
        <taxon>Pseudomonadati</taxon>
        <taxon>Pseudomonadota</taxon>
        <taxon>Betaproteobacteria</taxon>
        <taxon>Rhodocyclales</taxon>
        <taxon>Zoogloeaceae</taxon>
        <taxon>Thauera</taxon>
    </lineage>
</organism>
<evidence type="ECO:0000256" key="1">
    <source>
        <dbReference type="ARBA" id="ARBA00010164"/>
    </source>
</evidence>
<dbReference type="InterPro" id="IPR017508">
    <property type="entry name" value="HipA_N1"/>
</dbReference>
<dbReference type="Pfam" id="PF13657">
    <property type="entry name" value="Couple_hipA"/>
    <property type="match status" value="1"/>
</dbReference>
<dbReference type="PANTHER" id="PTHR37419:SF1">
    <property type="entry name" value="SERINE_THREONINE-PROTEIN KINASE TOXIN HIPA"/>
    <property type="match status" value="1"/>
</dbReference>
<dbReference type="AlphaFoldDB" id="A0A1H5U7U9"/>
<gene>
    <name evidence="4" type="ORF">Tchl_0913</name>
</gene>
<protein>
    <submittedName>
        <fullName evidence="4">HipA-like protein</fullName>
    </submittedName>
</protein>
<dbReference type="InterPro" id="IPR052028">
    <property type="entry name" value="HipA_Ser/Thr_kinase"/>
</dbReference>
<dbReference type="Proteomes" id="UP000185739">
    <property type="component" value="Chromosome"/>
</dbReference>
<dbReference type="GO" id="GO:0004674">
    <property type="term" value="F:protein serine/threonine kinase activity"/>
    <property type="evidence" value="ECO:0007669"/>
    <property type="project" value="TreeGrafter"/>
</dbReference>
<comment type="similarity">
    <text evidence="1">Belongs to the HipA Ser/Thr kinase family.</text>
</comment>
<evidence type="ECO:0000313" key="5">
    <source>
        <dbReference type="Proteomes" id="UP000185739"/>
    </source>
</evidence>
<sequence length="410" mass="44703">MLKVWADKVLSGRLDRAAADSAGCVFAYDPGAGPREAVSLTMPLKLGGYEYPDGLHPVFQMNLPEGRLREVLERRFRKVMPGFQDLSLLQIVGPAQIGRLRYGEPGDLAEGGQATQSVAEILAYEGSEDLFADLVERFAASSGISGVQPKVLVRDERAWSLSGDGRRSLTVRGATHIIKTWDEDEFPELAANEFYCLQVAARAGLAVPGHALSENGRFLVVERFDLDADGQYLGFEDTCVLQGLPVKAKYDGSYEGLAKTLACFVTPTARVQTLEFLFRLLAVCCAVRNGDAHLKNFGVVYAAPGMPVTCAPAYDIVTTQVYLPRDVMALMLDGRKSWPSAKVLTRFAQGHCGLDPTRAREILCEVADAVADIGAGMLAEAKQREGFAPVAREMRRIWDQGVKRSLVQEA</sequence>
<name>A0A1H5U7U9_9RHOO</name>
<dbReference type="GO" id="GO:0005829">
    <property type="term" value="C:cytosol"/>
    <property type="evidence" value="ECO:0007669"/>
    <property type="project" value="TreeGrafter"/>
</dbReference>
<dbReference type="InterPro" id="IPR012893">
    <property type="entry name" value="HipA-like_C"/>
</dbReference>